<evidence type="ECO:0008006" key="3">
    <source>
        <dbReference type="Google" id="ProtNLM"/>
    </source>
</evidence>
<dbReference type="STRING" id="332524.SAMN04487766_101216"/>
<organism evidence="1 2">
    <name type="scientific">Actinomyces ruminicola</name>
    <dbReference type="NCBI Taxonomy" id="332524"/>
    <lineage>
        <taxon>Bacteria</taxon>
        <taxon>Bacillati</taxon>
        <taxon>Actinomycetota</taxon>
        <taxon>Actinomycetes</taxon>
        <taxon>Actinomycetales</taxon>
        <taxon>Actinomycetaceae</taxon>
        <taxon>Actinomyces</taxon>
    </lineage>
</organism>
<protein>
    <recommendedName>
        <fullName evidence="3">Transcriptional regulator, AbiEi antitoxin, Type IV TA system</fullName>
    </recommendedName>
</protein>
<sequence length="294" mass="32383">MRPCDDEILARVRACHGAVRLRDLRLDRTEYRHAQRLIERRLLFSHQGVVSLPEAGWDLILARIHGGVITCLHAAKHYGYPRPRLWAPVHLAVLHSTGRAPVRGEVLHVERSLELPPLTQFPVAPVPLMLARYLRCDPRREGPLMACDAALHQGHTGTDAIAALLHGPGSRQARQRLALASPRARSPLETLARLQLYDAGIPFADGVDIPRVGEVDLLVDDWLVLGWTVTPTTRTSSNLPATAIAIESWSGRATGSLASRAKMWNLVAWEPRSTNSLPRAIAQPKLSQIGTNAP</sequence>
<gene>
    <name evidence="1" type="ORF">SAMN05216355_1178</name>
</gene>
<proteinExistence type="predicted"/>
<dbReference type="Proteomes" id="UP000198541">
    <property type="component" value="Unassembled WGS sequence"/>
</dbReference>
<accession>A0A1H0ELS4</accession>
<name>A0A1H0ELS4_9ACTO</name>
<evidence type="ECO:0000313" key="2">
    <source>
        <dbReference type="Proteomes" id="UP000198541"/>
    </source>
</evidence>
<dbReference type="AlphaFoldDB" id="A0A1H0ELS4"/>
<keyword evidence="2" id="KW-1185">Reference proteome</keyword>
<reference evidence="2" key="1">
    <citation type="submission" date="2016-10" db="EMBL/GenBank/DDBJ databases">
        <authorList>
            <person name="Varghese N."/>
            <person name="Submissions S."/>
        </authorList>
    </citation>
    <scope>NUCLEOTIDE SEQUENCE [LARGE SCALE GENOMIC DNA]</scope>
    <source>
        <strain evidence="2">DSM 27982</strain>
    </source>
</reference>
<evidence type="ECO:0000313" key="1">
    <source>
        <dbReference type="EMBL" id="SDN83322.1"/>
    </source>
</evidence>
<dbReference type="EMBL" id="FNIM01000017">
    <property type="protein sequence ID" value="SDN83322.1"/>
    <property type="molecule type" value="Genomic_DNA"/>
</dbReference>